<gene>
    <name evidence="1" type="ORF">HNQ39_003235</name>
</gene>
<name>A0A7W9SRE6_ARMRO</name>
<accession>A0A7W9SRE6</accession>
<dbReference type="Proteomes" id="UP000520814">
    <property type="component" value="Unassembled WGS sequence"/>
</dbReference>
<protein>
    <submittedName>
        <fullName evidence="1">Uncharacterized protein</fullName>
    </submittedName>
</protein>
<keyword evidence="2" id="KW-1185">Reference proteome</keyword>
<reference evidence="1 2" key="1">
    <citation type="submission" date="2020-08" db="EMBL/GenBank/DDBJ databases">
        <title>Genomic Encyclopedia of Type Strains, Phase IV (KMG-IV): sequencing the most valuable type-strain genomes for metagenomic binning, comparative biology and taxonomic classification.</title>
        <authorList>
            <person name="Goeker M."/>
        </authorList>
    </citation>
    <scope>NUCLEOTIDE SEQUENCE [LARGE SCALE GENOMIC DNA]</scope>
    <source>
        <strain evidence="1 2">DSM 23562</strain>
    </source>
</reference>
<dbReference type="EMBL" id="JACHGW010000003">
    <property type="protein sequence ID" value="MBB6051425.1"/>
    <property type="molecule type" value="Genomic_DNA"/>
</dbReference>
<sequence>MADQIPVCDLAEALATQEIEALVFLPFAIRCLQASNVEANQAQLSVRILQRDGIKLTKTLRVQWSQEHIPTLPPAVQSHIITEWGALGVACAVLHGLGDGLRLTSVAHEGDRFDYWVGNDEQEWGLEISGTGAESLEERHKEKVDQLLGNPYGVDGFVIVVRFASQEAWFTFHRVRERRVR</sequence>
<evidence type="ECO:0000313" key="1">
    <source>
        <dbReference type="EMBL" id="MBB6051425.1"/>
    </source>
</evidence>
<comment type="caution">
    <text evidence="1">The sequence shown here is derived from an EMBL/GenBank/DDBJ whole genome shotgun (WGS) entry which is preliminary data.</text>
</comment>
<organism evidence="1 2">
    <name type="scientific">Armatimonas rosea</name>
    <dbReference type="NCBI Taxonomy" id="685828"/>
    <lineage>
        <taxon>Bacteria</taxon>
        <taxon>Bacillati</taxon>
        <taxon>Armatimonadota</taxon>
        <taxon>Armatimonadia</taxon>
        <taxon>Armatimonadales</taxon>
        <taxon>Armatimonadaceae</taxon>
        <taxon>Armatimonas</taxon>
    </lineage>
</organism>
<dbReference type="RefSeq" id="WP_184198360.1">
    <property type="nucleotide sequence ID" value="NZ_JACHGW010000003.1"/>
</dbReference>
<proteinExistence type="predicted"/>
<dbReference type="AlphaFoldDB" id="A0A7W9SRE6"/>
<evidence type="ECO:0000313" key="2">
    <source>
        <dbReference type="Proteomes" id="UP000520814"/>
    </source>
</evidence>